<gene>
    <name evidence="4" type="ORF">IHE55_28520</name>
</gene>
<dbReference type="Pfam" id="PF13191">
    <property type="entry name" value="AAA_16"/>
    <property type="match status" value="1"/>
</dbReference>
<dbReference type="InterPro" id="IPR016032">
    <property type="entry name" value="Sig_transdc_resp-reg_C-effctor"/>
</dbReference>
<proteinExistence type="predicted"/>
<name>A0ABS0NTI8_9ACTN</name>
<comment type="caution">
    <text evidence="4">The sequence shown here is derived from an EMBL/GenBank/DDBJ whole genome shotgun (WGS) entry which is preliminary data.</text>
</comment>
<dbReference type="EMBL" id="JACYXC010000001">
    <property type="protein sequence ID" value="MBH5338511.1"/>
    <property type="molecule type" value="Genomic_DNA"/>
</dbReference>
<dbReference type="InterPro" id="IPR000792">
    <property type="entry name" value="Tscrpt_reg_LuxR_C"/>
</dbReference>
<evidence type="ECO:0000256" key="2">
    <source>
        <dbReference type="ARBA" id="ARBA00022840"/>
    </source>
</evidence>
<reference evidence="4 5" key="1">
    <citation type="submission" date="2020-09" db="EMBL/GenBank/DDBJ databases">
        <title>Biosynthesis of the nuclear factor of activated T cells inhibitor NFAT-133 and its congeners in Streptomyces pactum.</title>
        <authorList>
            <person name="Zhou W."/>
            <person name="Posri P."/>
            <person name="Abugrain M.E."/>
            <person name="Weisberg A.J."/>
            <person name="Chang J.H."/>
            <person name="Mahmud T."/>
        </authorList>
    </citation>
    <scope>NUCLEOTIDE SEQUENCE [LARGE SCALE GENOMIC DNA]</scope>
    <source>
        <strain evidence="4 5">ATCC 27456</strain>
    </source>
</reference>
<dbReference type="PANTHER" id="PTHR16305">
    <property type="entry name" value="TESTICULAR SOLUBLE ADENYLYL CYCLASE"/>
    <property type="match status" value="1"/>
</dbReference>
<dbReference type="CDD" id="cd06170">
    <property type="entry name" value="LuxR_C_like"/>
    <property type="match status" value="1"/>
</dbReference>
<dbReference type="SUPFAM" id="SSF46894">
    <property type="entry name" value="C-terminal effector domain of the bipartite response regulators"/>
    <property type="match status" value="1"/>
</dbReference>
<dbReference type="Gene3D" id="1.10.10.10">
    <property type="entry name" value="Winged helix-like DNA-binding domain superfamily/Winged helix DNA-binding domain"/>
    <property type="match status" value="1"/>
</dbReference>
<dbReference type="RefSeq" id="WP_197991665.1">
    <property type="nucleotide sequence ID" value="NZ_JACYXC010000001.1"/>
</dbReference>
<dbReference type="PRINTS" id="PR00038">
    <property type="entry name" value="HTHLUXR"/>
</dbReference>
<evidence type="ECO:0000313" key="5">
    <source>
        <dbReference type="Proteomes" id="UP000807371"/>
    </source>
</evidence>
<evidence type="ECO:0000313" key="4">
    <source>
        <dbReference type="EMBL" id="MBH5338511.1"/>
    </source>
</evidence>
<keyword evidence="1" id="KW-0547">Nucleotide-binding</keyword>
<organism evidence="4 5">
    <name type="scientific">Streptomyces pactum</name>
    <dbReference type="NCBI Taxonomy" id="68249"/>
    <lineage>
        <taxon>Bacteria</taxon>
        <taxon>Bacillati</taxon>
        <taxon>Actinomycetota</taxon>
        <taxon>Actinomycetes</taxon>
        <taxon>Kitasatosporales</taxon>
        <taxon>Streptomycetaceae</taxon>
        <taxon>Streptomyces</taxon>
    </lineage>
</organism>
<dbReference type="SUPFAM" id="SSF52540">
    <property type="entry name" value="P-loop containing nucleoside triphosphate hydrolases"/>
    <property type="match status" value="1"/>
</dbReference>
<feature type="domain" description="HTH luxR-type" evidence="3">
    <location>
        <begin position="892"/>
        <end position="956"/>
    </location>
</feature>
<sequence length="956" mass="101360">MRLEVGPFVERHGQFAAIDAAIENSRAREGQLLIFEGALGLGKTALLNEAKKRALTAGFTLLHARGSEFEAGFPYGVVRQLFEPWLATADEAERKAVLSGPAKLAAPLFEYGTGGVVTGAGPEQRQAVLHGLYWMCVHLARRAPLLLLLDDLHWADVSSLQFLTYMEGRLDGHAILMCAATESVDDGQRADINQALLSSASARLVAVGPLSEDGVRAFAAGALPGVRLDETLVRVCYAATGGNPFFLRELLAEVREEELGDPLSLARVGPRNIARVVLRRLQQLPQPLAEHTTRLARALAVLDAPGEPALGHAAHAAHAAHVAGLDAVEAAEAVSTLMDLGIVHPLPPLRFAQPVVRTAIYEHLPLPSRHRAHARAAKALHAAGATGAQVVPLLVPLPPSGDEWTATVLADAGREALEAGDPAAAARLLRRALDEPAPAALLPALLARLGAAELRLRDPEATARLGEALELTEDPLDRAAIVIDMSTALTAAARYEDALALLQQAHAAVRGRSREVELRLHSEIVKVAQLTPRTRPLAARELSRLDRTVVGEQGATAALVGAQQAFEALIGGERAPDVLRTAEAALLHGPLTAPPDGGAQASWLIALVLACCDRLPEADRLLDEALRDAEEQSMLLATADLRALHAWLRFQRGMLAEAETDGSLALGSTEEAGTPPTGMPFAAGALIDSLVAQGQIRTAARVVDRCGLDSDISRQPTFLPLVMARGRLRIAQGDAEAGVRDLLGSAEALTEWGTDCPALSPTATAAATLARMGRTREARPLAEETLATARRFGTPRTVAGALVATGLAEEGRARLRHLEEAVALLEDSPAALERCLALTEYGAALRRADRAEQARPLLRRAGEIADATGAAALAKRIRGELAAMGVRARVPARTGVSGLTPRERSVSALAAEGKRNQEIARMLFVTVKTVEWHLGQAYRKLGIASRGELRDALARV</sequence>
<accession>A0ABS0NTI8</accession>
<dbReference type="Pfam" id="PF00196">
    <property type="entry name" value="GerE"/>
    <property type="match status" value="1"/>
</dbReference>
<dbReference type="SMART" id="SM00421">
    <property type="entry name" value="HTH_LUXR"/>
    <property type="match status" value="1"/>
</dbReference>
<evidence type="ECO:0000256" key="1">
    <source>
        <dbReference type="ARBA" id="ARBA00022741"/>
    </source>
</evidence>
<keyword evidence="5" id="KW-1185">Reference proteome</keyword>
<dbReference type="Proteomes" id="UP000807371">
    <property type="component" value="Unassembled WGS sequence"/>
</dbReference>
<dbReference type="InterPro" id="IPR011990">
    <property type="entry name" value="TPR-like_helical_dom_sf"/>
</dbReference>
<dbReference type="PROSITE" id="PS50043">
    <property type="entry name" value="HTH_LUXR_2"/>
    <property type="match status" value="1"/>
</dbReference>
<dbReference type="PANTHER" id="PTHR16305:SF35">
    <property type="entry name" value="TRANSCRIPTIONAL ACTIVATOR DOMAIN"/>
    <property type="match status" value="1"/>
</dbReference>
<protein>
    <submittedName>
        <fullName evidence="4">AAA family ATPase</fullName>
    </submittedName>
</protein>
<dbReference type="SUPFAM" id="SSF48452">
    <property type="entry name" value="TPR-like"/>
    <property type="match status" value="1"/>
</dbReference>
<keyword evidence="2" id="KW-0067">ATP-binding</keyword>
<dbReference type="InterPro" id="IPR027417">
    <property type="entry name" value="P-loop_NTPase"/>
</dbReference>
<dbReference type="InterPro" id="IPR041664">
    <property type="entry name" value="AAA_16"/>
</dbReference>
<dbReference type="InterPro" id="IPR036388">
    <property type="entry name" value="WH-like_DNA-bd_sf"/>
</dbReference>
<evidence type="ECO:0000259" key="3">
    <source>
        <dbReference type="PROSITE" id="PS50043"/>
    </source>
</evidence>